<organism evidence="3 4">
    <name type="scientific">Mucilaginibacter limnophilus</name>
    <dbReference type="NCBI Taxonomy" id="1932778"/>
    <lineage>
        <taxon>Bacteria</taxon>
        <taxon>Pseudomonadati</taxon>
        <taxon>Bacteroidota</taxon>
        <taxon>Sphingobacteriia</taxon>
        <taxon>Sphingobacteriales</taxon>
        <taxon>Sphingobacteriaceae</taxon>
        <taxon>Mucilaginibacter</taxon>
    </lineage>
</organism>
<keyword evidence="4" id="KW-1185">Reference proteome</keyword>
<feature type="transmembrane region" description="Helical" evidence="1">
    <location>
        <begin position="88"/>
        <end position="109"/>
    </location>
</feature>
<dbReference type="Pfam" id="PF13231">
    <property type="entry name" value="PMT_2"/>
    <property type="match status" value="1"/>
</dbReference>
<feature type="transmembrane region" description="Helical" evidence="1">
    <location>
        <begin position="116"/>
        <end position="134"/>
    </location>
</feature>
<evidence type="ECO:0000256" key="1">
    <source>
        <dbReference type="SAM" id="Phobius"/>
    </source>
</evidence>
<keyword evidence="1" id="KW-0472">Membrane</keyword>
<reference evidence="3 4" key="1">
    <citation type="submission" date="2019-01" db="EMBL/GenBank/DDBJ databases">
        <authorList>
            <person name="Chen W.-M."/>
        </authorList>
    </citation>
    <scope>NUCLEOTIDE SEQUENCE [LARGE SCALE GENOMIC DNA]</scope>
    <source>
        <strain evidence="3 4">YBJ-36</strain>
    </source>
</reference>
<evidence type="ECO:0000313" key="3">
    <source>
        <dbReference type="EMBL" id="RVU01609.1"/>
    </source>
</evidence>
<feature type="domain" description="Glycosyltransferase RgtA/B/C/D-like" evidence="2">
    <location>
        <begin position="68"/>
        <end position="208"/>
    </location>
</feature>
<feature type="transmembrane region" description="Helical" evidence="1">
    <location>
        <begin position="168"/>
        <end position="201"/>
    </location>
</feature>
<feature type="transmembrane region" description="Helical" evidence="1">
    <location>
        <begin position="12"/>
        <end position="33"/>
    </location>
</feature>
<dbReference type="GO" id="GO:0016740">
    <property type="term" value="F:transferase activity"/>
    <property type="evidence" value="ECO:0007669"/>
    <property type="project" value="UniProtKB-KW"/>
</dbReference>
<dbReference type="EMBL" id="SACK01000002">
    <property type="protein sequence ID" value="RVU01609.1"/>
    <property type="molecule type" value="Genomic_DNA"/>
</dbReference>
<feature type="transmembrane region" description="Helical" evidence="1">
    <location>
        <begin position="342"/>
        <end position="363"/>
    </location>
</feature>
<feature type="transmembrane region" description="Helical" evidence="1">
    <location>
        <begin position="207"/>
        <end position="229"/>
    </location>
</feature>
<dbReference type="Proteomes" id="UP000282759">
    <property type="component" value="Unassembled WGS sequence"/>
</dbReference>
<evidence type="ECO:0000313" key="4">
    <source>
        <dbReference type="Proteomes" id="UP000282759"/>
    </source>
</evidence>
<accession>A0A437MVC4</accession>
<name>A0A437MVC4_9SPHI</name>
<feature type="transmembrane region" description="Helical" evidence="1">
    <location>
        <begin position="315"/>
        <end position="335"/>
    </location>
</feature>
<dbReference type="AlphaFoldDB" id="A0A437MVC4"/>
<dbReference type="OrthoDB" id="1491458at2"/>
<proteinExistence type="predicted"/>
<feature type="transmembrane region" description="Helical" evidence="1">
    <location>
        <begin position="140"/>
        <end position="156"/>
    </location>
</feature>
<keyword evidence="1" id="KW-0812">Transmembrane</keyword>
<protein>
    <submittedName>
        <fullName evidence="3">Glycosyltransferase family 39 protein</fullName>
    </submittedName>
</protein>
<evidence type="ECO:0000259" key="2">
    <source>
        <dbReference type="Pfam" id="PF13231"/>
    </source>
</evidence>
<keyword evidence="3" id="KW-0808">Transferase</keyword>
<comment type="caution">
    <text evidence="3">The sequence shown here is derived from an EMBL/GenBank/DDBJ whole genome shotgun (WGS) entry which is preliminary data.</text>
</comment>
<gene>
    <name evidence="3" type="ORF">EOD41_06490</name>
</gene>
<sequence>MPQNQSPQKSPVFKYLLWAIVGIGIAIRLFHLIDNRSLWEDEVYLSTGIVHYNYHQLATQPMPYQQKAPLGYLYVVKTFTYLLGNTEIALRLFSFICGVLSLIIFIQVAKFFLKPGGVIAAVAIMAFSPIILYHGVEAKQYAVEAFGTVLLLYLYIKYHTKNSLKQQLIWGLWGAVIVWFSFASVFILAAIAFTVTVIQLFQRRYTTLIGSFRIYALWFGSFLVNYILFSGKDADTGWLIFFFETHEGFMPLSAGAIKWIAERMVSFLNYPMGLSWFNVYNLSSVMNQAMQRMIFVPLVLAAAGVYYLYGKNRWLLIFIVSCFAIVMAASTVKLYPFHERLTLFLAPVFILLLGAGCDLFAGTNNTSKMVQAMLILLLLFGPVKNTFNQLLNPYLFGDYKKSYQREALLYMKAHYKPGDAIYVYWNDLPGYRLYKDLADLPVAIEGKDYRHQSKSFNEYFNHLDKDLLALKGRKRVWIIQNNHINIPVGDYIGDPEWFYNKGDGPELFYKHVLTLGKEVDTYKPEDKRAVSDINVSLMDFTNN</sequence>
<dbReference type="RefSeq" id="WP_127703981.1">
    <property type="nucleotide sequence ID" value="NZ_SACK01000002.1"/>
</dbReference>
<keyword evidence="1" id="KW-1133">Transmembrane helix</keyword>
<dbReference type="InterPro" id="IPR038731">
    <property type="entry name" value="RgtA/B/C-like"/>
</dbReference>
<feature type="transmembrane region" description="Helical" evidence="1">
    <location>
        <begin position="293"/>
        <end position="309"/>
    </location>
</feature>